<comment type="caution">
    <text evidence="4">The sequence shown here is derived from an EMBL/GenBank/DDBJ whole genome shotgun (WGS) entry which is preliminary data.</text>
</comment>
<evidence type="ECO:0000256" key="2">
    <source>
        <dbReference type="ARBA" id="ARBA00023163"/>
    </source>
</evidence>
<dbReference type="AlphaFoldDB" id="A0A8T4HD48"/>
<dbReference type="InterPro" id="IPR018060">
    <property type="entry name" value="HTH_AraC"/>
</dbReference>
<accession>A0A8T4HD48</accession>
<dbReference type="InterPro" id="IPR009057">
    <property type="entry name" value="Homeodomain-like_sf"/>
</dbReference>
<dbReference type="EMBL" id="JAGKSB010000012">
    <property type="protein sequence ID" value="MBP3944026.1"/>
    <property type="molecule type" value="Genomic_DNA"/>
</dbReference>
<dbReference type="Proteomes" id="UP000679691">
    <property type="component" value="Unassembled WGS sequence"/>
</dbReference>
<protein>
    <submittedName>
        <fullName evidence="4">Helix-turn-helix domain-containing protein</fullName>
    </submittedName>
</protein>
<evidence type="ECO:0000256" key="1">
    <source>
        <dbReference type="ARBA" id="ARBA00023015"/>
    </source>
</evidence>
<keyword evidence="5" id="KW-1185">Reference proteome</keyword>
<dbReference type="PROSITE" id="PS01124">
    <property type="entry name" value="HTH_ARAC_FAMILY_2"/>
    <property type="match status" value="1"/>
</dbReference>
<gene>
    <name evidence="4" type="ORF">J5U18_10715</name>
</gene>
<dbReference type="GO" id="GO:0003700">
    <property type="term" value="F:DNA-binding transcription factor activity"/>
    <property type="evidence" value="ECO:0007669"/>
    <property type="project" value="InterPro"/>
</dbReference>
<name>A0A8T4HD48_9SPHI</name>
<proteinExistence type="predicted"/>
<keyword evidence="1" id="KW-0805">Transcription regulation</keyword>
<evidence type="ECO:0000313" key="4">
    <source>
        <dbReference type="EMBL" id="MBP3944026.1"/>
    </source>
</evidence>
<keyword evidence="2" id="KW-0804">Transcription</keyword>
<organism evidence="4 5">
    <name type="scientific">Rhinopithecimicrobium faecis</name>
    <dbReference type="NCBI Taxonomy" id="2820698"/>
    <lineage>
        <taxon>Bacteria</taxon>
        <taxon>Pseudomonadati</taxon>
        <taxon>Bacteroidota</taxon>
        <taxon>Sphingobacteriia</taxon>
        <taxon>Sphingobacteriales</taxon>
        <taxon>Sphingobacteriaceae</taxon>
        <taxon>Rhinopithecimicrobium</taxon>
    </lineage>
</organism>
<dbReference type="SUPFAM" id="SSF46689">
    <property type="entry name" value="Homeodomain-like"/>
    <property type="match status" value="2"/>
</dbReference>
<evidence type="ECO:0000313" key="5">
    <source>
        <dbReference type="Proteomes" id="UP000679691"/>
    </source>
</evidence>
<evidence type="ECO:0000259" key="3">
    <source>
        <dbReference type="PROSITE" id="PS01124"/>
    </source>
</evidence>
<dbReference type="Pfam" id="PF12833">
    <property type="entry name" value="HTH_18"/>
    <property type="match status" value="1"/>
</dbReference>
<dbReference type="RefSeq" id="WP_353547533.1">
    <property type="nucleotide sequence ID" value="NZ_JAGKSB010000012.1"/>
</dbReference>
<reference evidence="4" key="1">
    <citation type="submission" date="2021-03" db="EMBL/GenBank/DDBJ databases">
        <authorList>
            <person name="Lu T."/>
            <person name="Wang Q."/>
            <person name="Han X."/>
        </authorList>
    </citation>
    <scope>NUCLEOTIDE SEQUENCE</scope>
    <source>
        <strain evidence="4">WQ 2009</strain>
    </source>
</reference>
<feature type="domain" description="HTH araC/xylS-type" evidence="3">
    <location>
        <begin position="165"/>
        <end position="263"/>
    </location>
</feature>
<dbReference type="PANTHER" id="PTHR11019:SF199">
    <property type="entry name" value="HTH-TYPE TRANSCRIPTIONAL REGULATOR NIMR"/>
    <property type="match status" value="1"/>
</dbReference>
<dbReference type="GO" id="GO:0043565">
    <property type="term" value="F:sequence-specific DNA binding"/>
    <property type="evidence" value="ECO:0007669"/>
    <property type="project" value="InterPro"/>
</dbReference>
<dbReference type="SMART" id="SM00342">
    <property type="entry name" value="HTH_ARAC"/>
    <property type="match status" value="1"/>
</dbReference>
<dbReference type="Gene3D" id="1.10.10.60">
    <property type="entry name" value="Homeodomain-like"/>
    <property type="match status" value="2"/>
</dbReference>
<dbReference type="PANTHER" id="PTHR11019">
    <property type="entry name" value="HTH-TYPE TRANSCRIPTIONAL REGULATOR NIMR"/>
    <property type="match status" value="1"/>
</dbReference>
<sequence>MDIKKLTLINDSDVDIFVDNAYIDRIDSKEYRHPKARLLYAEGGIIHLFSADRHWYIPARFYMWIPANTTYHLESRSSHIQLYSFYFKVKPYDSPYYNEPKAYLTNDLLREMLIATKNWQGIINKTSNYGKYSFLRAIKAILPELSTSSISFPLQHPYPQDEKLRTIAQFLNEHISESYTLAHISARFGMSSRTLSRLFKEKVGMSYVRFLRAIRMAKAMELMAYDKYSILEIALMVGYHELSSFSNIFYRVTGIRPSEYMAKINHYKK</sequence>